<keyword evidence="1" id="KW-0812">Transmembrane</keyword>
<proteinExistence type="predicted"/>
<dbReference type="RefSeq" id="WP_114687712.1">
    <property type="nucleotide sequence ID" value="NZ_QQNB01000002.1"/>
</dbReference>
<evidence type="ECO:0000313" key="3">
    <source>
        <dbReference type="Proteomes" id="UP000253918"/>
    </source>
</evidence>
<dbReference type="EMBL" id="QQNB01000002">
    <property type="protein sequence ID" value="RDE05643.1"/>
    <property type="molecule type" value="Genomic_DNA"/>
</dbReference>
<evidence type="ECO:0000313" key="2">
    <source>
        <dbReference type="EMBL" id="RDE05643.1"/>
    </source>
</evidence>
<gene>
    <name evidence="2" type="ORF">DVW87_10510</name>
</gene>
<organism evidence="2 3">
    <name type="scientific">Sphingomonas aracearum</name>
    <dbReference type="NCBI Taxonomy" id="2283317"/>
    <lineage>
        <taxon>Bacteria</taxon>
        <taxon>Pseudomonadati</taxon>
        <taxon>Pseudomonadota</taxon>
        <taxon>Alphaproteobacteria</taxon>
        <taxon>Sphingomonadales</taxon>
        <taxon>Sphingomonadaceae</taxon>
        <taxon>Sphingomonas</taxon>
    </lineage>
</organism>
<accession>A0A369VU81</accession>
<protein>
    <submittedName>
        <fullName evidence="2">Uncharacterized protein</fullName>
    </submittedName>
</protein>
<feature type="transmembrane region" description="Helical" evidence="1">
    <location>
        <begin position="81"/>
        <end position="102"/>
    </location>
</feature>
<feature type="transmembrane region" description="Helical" evidence="1">
    <location>
        <begin position="154"/>
        <end position="172"/>
    </location>
</feature>
<sequence length="184" mass="19183">MTRNALPSSRRASALWVVLLTLASAGTTLVLACATPFAALAALAATRMRTRDGFALIALAWLASQLIGFCVLDYPRDPLTFTWGAAMLTAALAAVAAARWGARANPSPLVSLATAFGTGFVAYKAALVAWSLVLGGVHTALSPYWALRQFGREALILAGLMLAYQALVRLGVPAPRRTSAPTAA</sequence>
<keyword evidence="3" id="KW-1185">Reference proteome</keyword>
<keyword evidence="1" id="KW-1133">Transmembrane helix</keyword>
<comment type="caution">
    <text evidence="2">The sequence shown here is derived from an EMBL/GenBank/DDBJ whole genome shotgun (WGS) entry which is preliminary data.</text>
</comment>
<dbReference type="Proteomes" id="UP000253918">
    <property type="component" value="Unassembled WGS sequence"/>
</dbReference>
<keyword evidence="1" id="KW-0472">Membrane</keyword>
<dbReference type="OrthoDB" id="8447539at2"/>
<reference evidence="2 3" key="1">
    <citation type="submission" date="2018-07" db="EMBL/GenBank/DDBJ databases">
        <title>a novel species of Sphingomonas isolated from the rhizosphere soil of Araceae plant.</title>
        <authorList>
            <person name="Zhiyong W."/>
            <person name="Qinglan Z."/>
            <person name="Zhiwei F."/>
            <person name="Ding X."/>
            <person name="Gejiao W."/>
            <person name="Shixue Z."/>
        </authorList>
    </citation>
    <scope>NUCLEOTIDE SEQUENCE [LARGE SCALE GENOMIC DNA]</scope>
    <source>
        <strain evidence="2 3">WZY 27</strain>
    </source>
</reference>
<evidence type="ECO:0000256" key="1">
    <source>
        <dbReference type="SAM" id="Phobius"/>
    </source>
</evidence>
<dbReference type="PROSITE" id="PS51257">
    <property type="entry name" value="PROKAR_LIPOPROTEIN"/>
    <property type="match status" value="1"/>
</dbReference>
<name>A0A369VU81_9SPHN</name>
<feature type="transmembrane region" description="Helical" evidence="1">
    <location>
        <begin position="54"/>
        <end position="74"/>
    </location>
</feature>
<dbReference type="AlphaFoldDB" id="A0A369VU81"/>